<dbReference type="InterPro" id="IPR002056">
    <property type="entry name" value="MAS20"/>
</dbReference>
<dbReference type="Proteomes" id="UP000761534">
    <property type="component" value="Unassembled WGS sequence"/>
</dbReference>
<keyword evidence="3" id="KW-0813">Transport</keyword>
<reference evidence="12" key="1">
    <citation type="journal article" date="2019" name="G3 (Bethesda)">
        <title>Genome Assemblies of Two Rare Opportunistic Yeast Pathogens: Diutina rugosa (syn. Candida rugosa) and Trichomonascus ciferrii (syn. Candida ciferrii).</title>
        <authorList>
            <person name="Mixao V."/>
            <person name="Saus E."/>
            <person name="Hansen A.P."/>
            <person name="Lass-Florl C."/>
            <person name="Gabaldon T."/>
        </authorList>
    </citation>
    <scope>NUCLEOTIDE SEQUENCE</scope>
    <source>
        <strain evidence="12">CBS 4856</strain>
    </source>
</reference>
<keyword evidence="13" id="KW-1185">Reference proteome</keyword>
<protein>
    <recommendedName>
        <fullName evidence="14">Protein import receptor MAS20</fullName>
    </recommendedName>
</protein>
<keyword evidence="9 10" id="KW-0472">Membrane</keyword>
<evidence type="ECO:0000313" key="13">
    <source>
        <dbReference type="Proteomes" id="UP000761534"/>
    </source>
</evidence>
<dbReference type="SUPFAM" id="SSF47157">
    <property type="entry name" value="Mitochondrial import receptor subunit Tom20"/>
    <property type="match status" value="1"/>
</dbReference>
<evidence type="ECO:0000256" key="9">
    <source>
        <dbReference type="ARBA" id="ARBA00023136"/>
    </source>
</evidence>
<evidence type="ECO:0000256" key="11">
    <source>
        <dbReference type="SAM" id="MobiDB-lite"/>
    </source>
</evidence>
<accession>A0A642VCX0</accession>
<dbReference type="GO" id="GO:0016031">
    <property type="term" value="P:tRNA import into mitochondrion"/>
    <property type="evidence" value="ECO:0007669"/>
    <property type="project" value="TreeGrafter"/>
</dbReference>
<dbReference type="GO" id="GO:0030150">
    <property type="term" value="P:protein import into mitochondrial matrix"/>
    <property type="evidence" value="ECO:0007669"/>
    <property type="project" value="TreeGrafter"/>
</dbReference>
<proteinExistence type="inferred from homology"/>
<dbReference type="AlphaFoldDB" id="A0A642VCX0"/>
<dbReference type="GO" id="GO:0030943">
    <property type="term" value="F:mitochondrion targeting sequence binding"/>
    <property type="evidence" value="ECO:0007669"/>
    <property type="project" value="TreeGrafter"/>
</dbReference>
<dbReference type="OrthoDB" id="2154253at2759"/>
<evidence type="ECO:0000256" key="8">
    <source>
        <dbReference type="ARBA" id="ARBA00023128"/>
    </source>
</evidence>
<evidence type="ECO:0000256" key="4">
    <source>
        <dbReference type="ARBA" id="ARBA00022692"/>
    </source>
</evidence>
<sequence length="142" mass="15788">MDELKKTAKKHAKQQEAAAEADKNELKNKVRKILQDSLKNDPIPESLQEREKFFVDEVARADELLTKPGDENEIHAALAFYRALRVYPSPVDLLNIYDKSLKPPVLEILRAMIVIEPPPAIANIMGEAASSAQAEAAANDIE</sequence>
<dbReference type="PRINTS" id="PR00351">
    <property type="entry name" value="OM20RECEPTOR"/>
</dbReference>
<organism evidence="12 13">
    <name type="scientific">Trichomonascus ciferrii</name>
    <dbReference type="NCBI Taxonomy" id="44093"/>
    <lineage>
        <taxon>Eukaryota</taxon>
        <taxon>Fungi</taxon>
        <taxon>Dikarya</taxon>
        <taxon>Ascomycota</taxon>
        <taxon>Saccharomycotina</taxon>
        <taxon>Dipodascomycetes</taxon>
        <taxon>Dipodascales</taxon>
        <taxon>Trichomonascaceae</taxon>
        <taxon>Trichomonascus</taxon>
        <taxon>Trichomonascus ciferrii complex</taxon>
    </lineage>
</organism>
<dbReference type="PIRSF" id="PIRSF037707">
    <property type="entry name" value="MAS20_rcpt"/>
    <property type="match status" value="1"/>
</dbReference>
<evidence type="ECO:0000313" key="12">
    <source>
        <dbReference type="EMBL" id="KAA8916944.1"/>
    </source>
</evidence>
<evidence type="ECO:0000256" key="3">
    <source>
        <dbReference type="ARBA" id="ARBA00022448"/>
    </source>
</evidence>
<dbReference type="PANTHER" id="PTHR12430:SF0">
    <property type="entry name" value="TRANSLOCASE OF OUTER MITOCHONDRIAL MEMBRANE 20"/>
    <property type="match status" value="1"/>
</dbReference>
<dbReference type="GO" id="GO:0008320">
    <property type="term" value="F:protein transmembrane transporter activity"/>
    <property type="evidence" value="ECO:0007669"/>
    <property type="project" value="TreeGrafter"/>
</dbReference>
<evidence type="ECO:0008006" key="14">
    <source>
        <dbReference type="Google" id="ProtNLM"/>
    </source>
</evidence>
<evidence type="ECO:0000256" key="7">
    <source>
        <dbReference type="ARBA" id="ARBA00022989"/>
    </source>
</evidence>
<keyword evidence="5 10" id="KW-1000">Mitochondrion outer membrane</keyword>
<dbReference type="EMBL" id="SWFS01000077">
    <property type="protein sequence ID" value="KAA8916944.1"/>
    <property type="molecule type" value="Genomic_DNA"/>
</dbReference>
<evidence type="ECO:0000256" key="1">
    <source>
        <dbReference type="ARBA" id="ARBA00004572"/>
    </source>
</evidence>
<dbReference type="InterPro" id="IPR023392">
    <property type="entry name" value="Tom20_dom_sf"/>
</dbReference>
<dbReference type="Pfam" id="PF02064">
    <property type="entry name" value="MAS20"/>
    <property type="match status" value="1"/>
</dbReference>
<dbReference type="Gene3D" id="1.20.960.10">
    <property type="entry name" value="Mitochondrial outer membrane translocase complex, subunit Tom20 domain"/>
    <property type="match status" value="1"/>
</dbReference>
<evidence type="ECO:0000256" key="6">
    <source>
        <dbReference type="ARBA" id="ARBA00022927"/>
    </source>
</evidence>
<keyword evidence="6" id="KW-0653">Protein transport</keyword>
<dbReference type="GO" id="GO:0006886">
    <property type="term" value="P:intracellular protein transport"/>
    <property type="evidence" value="ECO:0007669"/>
    <property type="project" value="InterPro"/>
</dbReference>
<feature type="region of interest" description="Disordered" evidence="11">
    <location>
        <begin position="1"/>
        <end position="25"/>
    </location>
</feature>
<keyword evidence="4" id="KW-0812">Transmembrane</keyword>
<dbReference type="VEuPathDB" id="FungiDB:TRICI_000911"/>
<evidence type="ECO:0000256" key="2">
    <source>
        <dbReference type="ARBA" id="ARBA00005792"/>
    </source>
</evidence>
<evidence type="ECO:0000256" key="10">
    <source>
        <dbReference type="PIRNR" id="PIRNR037707"/>
    </source>
</evidence>
<comment type="similarity">
    <text evidence="2 10">Belongs to the Tom20 family.</text>
</comment>
<gene>
    <name evidence="12" type="ORF">TRICI_000911</name>
</gene>
<keyword evidence="7" id="KW-1133">Transmembrane helix</keyword>
<comment type="caution">
    <text evidence="12">The sequence shown here is derived from an EMBL/GenBank/DDBJ whole genome shotgun (WGS) entry which is preliminary data.</text>
</comment>
<comment type="subcellular location">
    <subcellularLocation>
        <location evidence="1">Mitochondrion outer membrane</location>
        <topology evidence="1">Single-pass membrane protein</topology>
    </subcellularLocation>
</comment>
<dbReference type="GO" id="GO:0006605">
    <property type="term" value="P:protein targeting"/>
    <property type="evidence" value="ECO:0007669"/>
    <property type="project" value="InterPro"/>
</dbReference>
<name>A0A642VCX0_9ASCO</name>
<dbReference type="GO" id="GO:0005742">
    <property type="term" value="C:mitochondrial outer membrane translocase complex"/>
    <property type="evidence" value="ECO:0007669"/>
    <property type="project" value="UniProtKB-UniRule"/>
</dbReference>
<keyword evidence="8 10" id="KW-0496">Mitochondrion</keyword>
<evidence type="ECO:0000256" key="5">
    <source>
        <dbReference type="ARBA" id="ARBA00022787"/>
    </source>
</evidence>
<dbReference type="PANTHER" id="PTHR12430">
    <property type="entry name" value="MITOCHONDRIAL IMPORT RECEPTOR SUBUNIT TOM20"/>
    <property type="match status" value="1"/>
</dbReference>